<reference evidence="5 6" key="1">
    <citation type="submission" date="2017-05" db="EMBL/GenBank/DDBJ databases">
        <authorList>
            <person name="Varghese N."/>
            <person name="Submissions S."/>
        </authorList>
    </citation>
    <scope>NUCLEOTIDE SEQUENCE [LARGE SCALE GENOMIC DNA]</scope>
    <source>
        <strain evidence="5 6">DSM 21985</strain>
    </source>
</reference>
<evidence type="ECO:0000256" key="2">
    <source>
        <dbReference type="SAM" id="SignalP"/>
    </source>
</evidence>
<feature type="chain" id="PRO_5022067319" evidence="2">
    <location>
        <begin position="25"/>
        <end position="1193"/>
    </location>
</feature>
<keyword evidence="6" id="KW-1185">Reference proteome</keyword>
<feature type="domain" description="CBM-cenC" evidence="3">
    <location>
        <begin position="936"/>
        <end position="1073"/>
    </location>
</feature>
<dbReference type="InterPro" id="IPR026444">
    <property type="entry name" value="Secre_tail"/>
</dbReference>
<dbReference type="SUPFAM" id="SSF49785">
    <property type="entry name" value="Galactose-binding domain-like"/>
    <property type="match status" value="1"/>
</dbReference>
<protein>
    <submittedName>
        <fullName evidence="5">Por secretion system C-terminal sorting domain-containing protein</fullName>
    </submittedName>
</protein>
<dbReference type="NCBIfam" id="TIGR04183">
    <property type="entry name" value="Por_Secre_tail"/>
    <property type="match status" value="1"/>
</dbReference>
<feature type="signal peptide" evidence="2">
    <location>
        <begin position="1"/>
        <end position="24"/>
    </location>
</feature>
<gene>
    <name evidence="5" type="ORF">SAMN06265219_104224</name>
</gene>
<keyword evidence="2" id="KW-0732">Signal</keyword>
<evidence type="ECO:0000313" key="5">
    <source>
        <dbReference type="EMBL" id="SMO55163.1"/>
    </source>
</evidence>
<accession>A0A521C706</accession>
<feature type="domain" description="Secretion system C-terminal sorting" evidence="4">
    <location>
        <begin position="1115"/>
        <end position="1189"/>
    </location>
</feature>
<dbReference type="AlphaFoldDB" id="A0A521C706"/>
<dbReference type="InterPro" id="IPR003305">
    <property type="entry name" value="CenC_carb-bd"/>
</dbReference>
<dbReference type="Proteomes" id="UP000317557">
    <property type="component" value="Unassembled WGS sequence"/>
</dbReference>
<dbReference type="Gene3D" id="2.60.120.260">
    <property type="entry name" value="Galactose-binding domain-like"/>
    <property type="match status" value="1"/>
</dbReference>
<sequence>MTRTYTKLLTTFLVALFAYAGAMAQESGDFRSAASGDWSATATWETYDGSAWTAASAAPAGTENITILAAHSVSIDVAVVITGTLTVDGSGADAGGSLAVTDGSLTVSDGGTYVHARDAGDLPMATWETGSTIEFTGVLADEPDNTDQAFYNVVWNNSGQVSNVSMGWNDYTLAGNLTVLNSNGSQFRLSSAGDEGDPARSITINGNIVVDGENSEFTSTGSGDIFDYNIEVMGDIEVTNGGYFSASRGSGGRAVWTLHGDLTVDNGRIGESDIDKHGQRRTFVFAGTEAQTISGNEVETNSTLYYEIASDANVTVAAGEFPMDSLTVQGELTLEGNLVASGPVVVDGGSITVADGGTYTHNYDAGEVPDATWEVGSTIAFTGILADEPDNIEQDFYNVVWNNDEQVSNISMGWNDYTLAGNLTVLNSNGNQFRLSSAGDEGDPARSITINGNIVVDGENSEFTSTGSGDIFDYNITVMGNIEVTNGGFLSASRGSGGRAVWTLYGDLTVNDGELGESDIDKHGQMRTFVFAADTADGGNTITANEVSYDGDVYFEIADSAGVTLAEGSDFLVEGYVTNHGTFDVADGATLRFSGSEAVYVHAQDGGDVPTATWEEGSTVMFNNIVTSGPGNASQDFYNIVINSPGNVSNNDLGMRNNTIGGDIDIVSTGEARIYFTQPEAFDTLSIDVMGDIHMQSGAFSTNGTGNGASQITVNHYGSITVDDGNFSISRGSGPMVYWYLHEGDFTFNAGKTQNSAPREGSAFIFSGEDSVQTLSVTEDVELDNLPWTVDSLATLDIGDSDFGGMSSIIEVKAGGNLATSHELGFDENLDAQILELSREAGYILNGDIAQATGFNLPLVVNSLTIDNEAGVVQSRGITINESLVLASGVFDNTIGLNFGEEAEIVYEEGSLLIPVEGEELPIPEPPYEVGDTLNYNGSFTAAEVGDTEVDAWLIEGTEGSSFSVVEDAADDDGRALEFMVSHSGSDWYSSQAVNEPINVVEGERYVASVYLKADEAGRLVRFYAGVPESGGWERVRGWETPQLELTTEWEEYSFEFTATAAHEEHGMRLAFEFNNEANDGGTIYIDNTTLVKQMTVSNEVTDNVPTEFALNQNYPNPFNPTTTISYDVPEATNVTLTVFDITGRQVAELVNGRKSAGTHTIEWNATQFATGIYLYRITAGNFTAVRKLTLIK</sequence>
<dbReference type="EMBL" id="FXTP01000004">
    <property type="protein sequence ID" value="SMO55163.1"/>
    <property type="molecule type" value="Genomic_DNA"/>
</dbReference>
<dbReference type="GO" id="GO:0016798">
    <property type="term" value="F:hydrolase activity, acting on glycosyl bonds"/>
    <property type="evidence" value="ECO:0007669"/>
    <property type="project" value="InterPro"/>
</dbReference>
<dbReference type="Pfam" id="PF18962">
    <property type="entry name" value="Por_Secre_tail"/>
    <property type="match status" value="1"/>
</dbReference>
<name>A0A521C706_9BACT</name>
<organism evidence="5 6">
    <name type="scientific">Gracilimonas mengyeensis</name>
    <dbReference type="NCBI Taxonomy" id="1302730"/>
    <lineage>
        <taxon>Bacteria</taxon>
        <taxon>Pseudomonadati</taxon>
        <taxon>Balneolota</taxon>
        <taxon>Balneolia</taxon>
        <taxon>Balneolales</taxon>
        <taxon>Balneolaceae</taxon>
        <taxon>Gracilimonas</taxon>
    </lineage>
</organism>
<evidence type="ECO:0000256" key="1">
    <source>
        <dbReference type="ARBA" id="ARBA00022801"/>
    </source>
</evidence>
<dbReference type="InterPro" id="IPR008979">
    <property type="entry name" value="Galactose-bd-like_sf"/>
</dbReference>
<dbReference type="RefSeq" id="WP_142453823.1">
    <property type="nucleotide sequence ID" value="NZ_FXTP01000004.1"/>
</dbReference>
<evidence type="ECO:0000313" key="6">
    <source>
        <dbReference type="Proteomes" id="UP000317557"/>
    </source>
</evidence>
<keyword evidence="1" id="KW-0378">Hydrolase</keyword>
<evidence type="ECO:0000259" key="3">
    <source>
        <dbReference type="Pfam" id="PF02018"/>
    </source>
</evidence>
<dbReference type="Pfam" id="PF02018">
    <property type="entry name" value="CBM_4_9"/>
    <property type="match status" value="1"/>
</dbReference>
<dbReference type="Gene3D" id="2.60.40.4070">
    <property type="match status" value="1"/>
</dbReference>
<evidence type="ECO:0000259" key="4">
    <source>
        <dbReference type="Pfam" id="PF18962"/>
    </source>
</evidence>
<dbReference type="OrthoDB" id="863479at2"/>
<proteinExistence type="predicted"/>